<sequence>MTGWLPDEAEALFGTGAVAEEAYDLLTVDVPADRWVAALTTARDRLGCTFFDWLSAVDEPGTGFRVAAHLVGLDGGVRRLLVRTTVPHEAAVLPTATDVYPGAAWHERETHEMFGVDFTGHPDLAPLLLPEEFEGHPLRKDFVLAARVVKAWPGAKEPGEAHDGGPKRRQMLPPGVPDPNEWGPLKGQLPPAPARPARGARGARPGGAGAAGDAAGAGAPAERPARRMRSASQGSASQTGQPDQAGRPDESGRTSGQGDQARPARPRTPDAPWQKKAAEGGEPERRRDEPERRTDEPERRTDEPQRPAQEPERPEDEGDGGA</sequence>
<dbReference type="Gene3D" id="3.30.460.80">
    <property type="entry name" value="NADH:ubiquinone oxidoreductase, 30kDa subunit"/>
    <property type="match status" value="1"/>
</dbReference>
<name>A0ABS2TND0_9ACTN</name>
<organism evidence="4 5">
    <name type="scientific">Actinacidiphila acididurans</name>
    <dbReference type="NCBI Taxonomy" id="2784346"/>
    <lineage>
        <taxon>Bacteria</taxon>
        <taxon>Bacillati</taxon>
        <taxon>Actinomycetota</taxon>
        <taxon>Actinomycetes</taxon>
        <taxon>Kitasatosporales</taxon>
        <taxon>Streptomycetaceae</taxon>
        <taxon>Actinacidiphila</taxon>
    </lineage>
</organism>
<feature type="region of interest" description="Disordered" evidence="2">
    <location>
        <begin position="155"/>
        <end position="322"/>
    </location>
</feature>
<feature type="compositionally biased region" description="Low complexity" evidence="2">
    <location>
        <begin position="230"/>
        <end position="241"/>
    </location>
</feature>
<evidence type="ECO:0000256" key="2">
    <source>
        <dbReference type="SAM" id="MobiDB-lite"/>
    </source>
</evidence>
<reference evidence="4 5" key="1">
    <citation type="submission" date="2021-01" db="EMBL/GenBank/DDBJ databases">
        <title>Streptomyces acididurans sp. nov., isolated from a peat swamp forest soil.</title>
        <authorList>
            <person name="Chantavorakit T."/>
            <person name="Duangmal K."/>
        </authorList>
    </citation>
    <scope>NUCLEOTIDE SEQUENCE [LARGE SCALE GENOMIC DNA]</scope>
    <source>
        <strain evidence="4 5">KK5PA1</strain>
    </source>
</reference>
<dbReference type="InterPro" id="IPR037232">
    <property type="entry name" value="NADH_quin_OxRdtase_su_C/D-like"/>
</dbReference>
<feature type="compositionally biased region" description="Low complexity" evidence="2">
    <location>
        <begin position="211"/>
        <end position="222"/>
    </location>
</feature>
<evidence type="ECO:0000259" key="3">
    <source>
        <dbReference type="Pfam" id="PF00329"/>
    </source>
</evidence>
<keyword evidence="5" id="KW-1185">Reference proteome</keyword>
<accession>A0ABS2TND0</accession>
<feature type="compositionally biased region" description="Basic and acidic residues" evidence="2">
    <location>
        <begin position="276"/>
        <end position="312"/>
    </location>
</feature>
<dbReference type="PANTHER" id="PTHR10884">
    <property type="entry name" value="NADH DEHYDROGENASE UBIQUINONE IRON-SULFUR PROTEIN 3"/>
    <property type="match status" value="1"/>
</dbReference>
<dbReference type="Pfam" id="PF00329">
    <property type="entry name" value="Complex1_30kDa"/>
    <property type="match status" value="1"/>
</dbReference>
<evidence type="ECO:0000313" key="4">
    <source>
        <dbReference type="EMBL" id="MBM9504842.1"/>
    </source>
</evidence>
<gene>
    <name evidence="4" type="ORF">ITX44_09890</name>
</gene>
<feature type="compositionally biased region" description="Basic and acidic residues" evidence="2">
    <location>
        <begin position="157"/>
        <end position="166"/>
    </location>
</feature>
<dbReference type="Proteomes" id="UP000749040">
    <property type="component" value="Unassembled WGS sequence"/>
</dbReference>
<comment type="caution">
    <text evidence="4">The sequence shown here is derived from an EMBL/GenBank/DDBJ whole genome shotgun (WGS) entry which is preliminary data.</text>
</comment>
<evidence type="ECO:0000313" key="5">
    <source>
        <dbReference type="Proteomes" id="UP000749040"/>
    </source>
</evidence>
<dbReference type="PANTHER" id="PTHR10884:SF14">
    <property type="entry name" value="NADH DEHYDROGENASE [UBIQUINONE] IRON-SULFUR PROTEIN 3, MITOCHONDRIAL"/>
    <property type="match status" value="1"/>
</dbReference>
<dbReference type="InterPro" id="IPR001268">
    <property type="entry name" value="NADH_UbQ_OxRdtase_30kDa_su"/>
</dbReference>
<comment type="similarity">
    <text evidence="1">Belongs to the complex I 30 kDa subunit family.</text>
</comment>
<protein>
    <submittedName>
        <fullName evidence="4">NADH-quinone oxidoreductase subunit C</fullName>
    </submittedName>
</protein>
<feature type="compositionally biased region" description="Acidic residues" evidence="2">
    <location>
        <begin position="313"/>
        <end position="322"/>
    </location>
</feature>
<dbReference type="RefSeq" id="WP_205356685.1">
    <property type="nucleotide sequence ID" value="NZ_JADKYB010000004.1"/>
</dbReference>
<feature type="domain" description="NADH:ubiquinone oxidoreductase 30kDa subunit" evidence="3">
    <location>
        <begin position="28"/>
        <end position="147"/>
    </location>
</feature>
<dbReference type="SUPFAM" id="SSF143243">
    <property type="entry name" value="Nqo5-like"/>
    <property type="match status" value="1"/>
</dbReference>
<evidence type="ECO:0000256" key="1">
    <source>
        <dbReference type="ARBA" id="ARBA00007569"/>
    </source>
</evidence>
<proteinExistence type="inferred from homology"/>
<dbReference type="EMBL" id="JADKYB010000004">
    <property type="protein sequence ID" value="MBM9504842.1"/>
    <property type="molecule type" value="Genomic_DNA"/>
</dbReference>